<dbReference type="AlphaFoldDB" id="A0A0F9S8X0"/>
<name>A0A0F9S8X0_9ZZZZ</name>
<gene>
    <name evidence="1" type="ORF">LCGC14_0549100</name>
</gene>
<proteinExistence type="predicted"/>
<protein>
    <submittedName>
        <fullName evidence="1">Uncharacterized protein</fullName>
    </submittedName>
</protein>
<organism evidence="1">
    <name type="scientific">marine sediment metagenome</name>
    <dbReference type="NCBI Taxonomy" id="412755"/>
    <lineage>
        <taxon>unclassified sequences</taxon>
        <taxon>metagenomes</taxon>
        <taxon>ecological metagenomes</taxon>
    </lineage>
</organism>
<sequence length="73" mass="8243">MVPFWVAMVVIGVGYPLCFAAGYSTAKSLGIIKLIEFKTESTRARQTELKTLRLQIQEATKQALRNQEEVGRR</sequence>
<reference evidence="1" key="1">
    <citation type="journal article" date="2015" name="Nature">
        <title>Complex archaea that bridge the gap between prokaryotes and eukaryotes.</title>
        <authorList>
            <person name="Spang A."/>
            <person name="Saw J.H."/>
            <person name="Jorgensen S.L."/>
            <person name="Zaremba-Niedzwiedzka K."/>
            <person name="Martijn J."/>
            <person name="Lind A.E."/>
            <person name="van Eijk R."/>
            <person name="Schleper C."/>
            <person name="Guy L."/>
            <person name="Ettema T.J."/>
        </authorList>
    </citation>
    <scope>NUCLEOTIDE SEQUENCE</scope>
</reference>
<accession>A0A0F9S8X0</accession>
<evidence type="ECO:0000313" key="1">
    <source>
        <dbReference type="EMBL" id="KKN58732.1"/>
    </source>
</evidence>
<comment type="caution">
    <text evidence="1">The sequence shown here is derived from an EMBL/GenBank/DDBJ whole genome shotgun (WGS) entry which is preliminary data.</text>
</comment>
<dbReference type="EMBL" id="LAZR01000749">
    <property type="protein sequence ID" value="KKN58732.1"/>
    <property type="molecule type" value="Genomic_DNA"/>
</dbReference>